<dbReference type="Proteomes" id="UP000215027">
    <property type="component" value="Chromosome I"/>
</dbReference>
<proteinExistence type="predicted"/>
<name>A0A160T0F5_9CHLR</name>
<dbReference type="InterPro" id="IPR000863">
    <property type="entry name" value="Sulfotransferase_dom"/>
</dbReference>
<reference evidence="4" key="1">
    <citation type="submission" date="2016-01" db="EMBL/GenBank/DDBJ databases">
        <authorList>
            <person name="Mcilroy J.S."/>
            <person name="Karst M S."/>
            <person name="Albertsen M."/>
        </authorList>
    </citation>
    <scope>NUCLEOTIDE SEQUENCE</scope>
    <source>
        <strain evidence="4">Cfx-K</strain>
    </source>
</reference>
<organism evidence="4 5">
    <name type="scientific">Candidatus Promineifilum breve</name>
    <dbReference type="NCBI Taxonomy" id="1806508"/>
    <lineage>
        <taxon>Bacteria</taxon>
        <taxon>Bacillati</taxon>
        <taxon>Chloroflexota</taxon>
        <taxon>Ardenticatenia</taxon>
        <taxon>Candidatus Promineifilales</taxon>
        <taxon>Candidatus Promineifilaceae</taxon>
        <taxon>Candidatus Promineifilum</taxon>
    </lineage>
</organism>
<dbReference type="OrthoDB" id="9797480at2"/>
<accession>A0A160T0F5</accession>
<evidence type="ECO:0000256" key="1">
    <source>
        <dbReference type="ARBA" id="ARBA00022679"/>
    </source>
</evidence>
<sequence length="282" mass="32545">MRVDFMMIGAQKAGTTSLAAQLAAHPQICFCREKEPGYFHKTEEWAAGLDHYHSLYSPTPGQLCGEASTYYTFFPEFRETHKRLYDYNPALKLIYVVRQPVERIISHYTHNRVREIDTRPPAEAVFAEPAYLNRSRYGVQIRPYLELFGPENVLLLVFEEYTADQIATLYRVAEFLGIDAAPFAETDTTPLHQSVGQPYLRSEAARSFTKSELFQKVRGVVPAAIRQPIRHRLLSNKIDEKPHFAPEVKQALWRLLEDDVLTIEQMLGYSLNVWRRGYTEEA</sequence>
<keyword evidence="5" id="KW-1185">Reference proteome</keyword>
<dbReference type="InterPro" id="IPR027417">
    <property type="entry name" value="P-loop_NTPase"/>
</dbReference>
<dbReference type="PANTHER" id="PTHR10605:SF56">
    <property type="entry name" value="BIFUNCTIONAL HEPARAN SULFATE N-DEACETYLASE_N-SULFOTRANSFERASE"/>
    <property type="match status" value="1"/>
</dbReference>
<evidence type="ECO:0000259" key="3">
    <source>
        <dbReference type="Pfam" id="PF00685"/>
    </source>
</evidence>
<dbReference type="InterPro" id="IPR037359">
    <property type="entry name" value="NST/OST"/>
</dbReference>
<dbReference type="RefSeq" id="WP_095042900.1">
    <property type="nucleotide sequence ID" value="NZ_LN890655.1"/>
</dbReference>
<evidence type="ECO:0000256" key="2">
    <source>
        <dbReference type="ARBA" id="ARBA00023180"/>
    </source>
</evidence>
<evidence type="ECO:0000313" key="4">
    <source>
        <dbReference type="EMBL" id="CUS03401.2"/>
    </source>
</evidence>
<keyword evidence="2" id="KW-0325">Glycoprotein</keyword>
<dbReference type="EMBL" id="LN890655">
    <property type="protein sequence ID" value="CUS03401.2"/>
    <property type="molecule type" value="Genomic_DNA"/>
</dbReference>
<evidence type="ECO:0000313" key="5">
    <source>
        <dbReference type="Proteomes" id="UP000215027"/>
    </source>
</evidence>
<dbReference type="GO" id="GO:0008146">
    <property type="term" value="F:sulfotransferase activity"/>
    <property type="evidence" value="ECO:0007669"/>
    <property type="project" value="InterPro"/>
</dbReference>
<dbReference type="Pfam" id="PF00685">
    <property type="entry name" value="Sulfotransfer_1"/>
    <property type="match status" value="1"/>
</dbReference>
<dbReference type="Gene3D" id="3.40.50.300">
    <property type="entry name" value="P-loop containing nucleotide triphosphate hydrolases"/>
    <property type="match status" value="1"/>
</dbReference>
<dbReference type="KEGG" id="pbf:CFX0092_A1523"/>
<protein>
    <submittedName>
        <fullName evidence="4">Sulfotransferase domain superfamily</fullName>
    </submittedName>
</protein>
<dbReference type="PANTHER" id="PTHR10605">
    <property type="entry name" value="HEPARAN SULFATE SULFOTRANSFERASE"/>
    <property type="match status" value="1"/>
</dbReference>
<dbReference type="SUPFAM" id="SSF52540">
    <property type="entry name" value="P-loop containing nucleoside triphosphate hydrolases"/>
    <property type="match status" value="1"/>
</dbReference>
<feature type="domain" description="Sulfotransferase" evidence="3">
    <location>
        <begin position="4"/>
        <end position="251"/>
    </location>
</feature>
<gene>
    <name evidence="4" type="ORF">CFX0092_A1523</name>
</gene>
<keyword evidence="1" id="KW-0808">Transferase</keyword>
<dbReference type="AlphaFoldDB" id="A0A160T0F5"/>